<feature type="compositionally biased region" description="Basic and acidic residues" evidence="1">
    <location>
        <begin position="41"/>
        <end position="71"/>
    </location>
</feature>
<name>A0A3M2LCA1_9NOCA</name>
<protein>
    <submittedName>
        <fullName evidence="2">Uncharacterized protein</fullName>
    </submittedName>
</protein>
<feature type="region of interest" description="Disordered" evidence="1">
    <location>
        <begin position="31"/>
        <end position="113"/>
    </location>
</feature>
<accession>A0A3M2LCA1</accession>
<gene>
    <name evidence="2" type="ORF">EBN03_02450</name>
</gene>
<sequence length="113" mass="12882">MDYRAEMARILADYTAASRGVLEHLTEIDAKTTRAGGSVFDRPHTEPELDRPETPPERAAREARAERDRQARTATHPRRYPAHGREEVVYPSDWTDVDRARDEDDGPPPSWVS</sequence>
<dbReference type="EMBL" id="RFFH01000001">
    <property type="protein sequence ID" value="RMI35182.1"/>
    <property type="molecule type" value="Genomic_DNA"/>
</dbReference>
<keyword evidence="3" id="KW-1185">Reference proteome</keyword>
<comment type="caution">
    <text evidence="2">The sequence shown here is derived from an EMBL/GenBank/DDBJ whole genome shotgun (WGS) entry which is preliminary data.</text>
</comment>
<proteinExistence type="predicted"/>
<organism evidence="2 3">
    <name type="scientific">Nocardia stercoris</name>
    <dbReference type="NCBI Taxonomy" id="2483361"/>
    <lineage>
        <taxon>Bacteria</taxon>
        <taxon>Bacillati</taxon>
        <taxon>Actinomycetota</taxon>
        <taxon>Actinomycetes</taxon>
        <taxon>Mycobacteriales</taxon>
        <taxon>Nocardiaceae</taxon>
        <taxon>Nocardia</taxon>
    </lineage>
</organism>
<evidence type="ECO:0000256" key="1">
    <source>
        <dbReference type="SAM" id="MobiDB-lite"/>
    </source>
</evidence>
<evidence type="ECO:0000313" key="3">
    <source>
        <dbReference type="Proteomes" id="UP000279275"/>
    </source>
</evidence>
<dbReference type="Proteomes" id="UP000279275">
    <property type="component" value="Unassembled WGS sequence"/>
</dbReference>
<dbReference type="AlphaFoldDB" id="A0A3M2LCA1"/>
<evidence type="ECO:0000313" key="2">
    <source>
        <dbReference type="EMBL" id="RMI35182.1"/>
    </source>
</evidence>
<reference evidence="2 3" key="1">
    <citation type="submission" date="2018-10" db="EMBL/GenBank/DDBJ databases">
        <title>Isolation from cow dung.</title>
        <authorList>
            <person name="Ling L."/>
        </authorList>
    </citation>
    <scope>NUCLEOTIDE SEQUENCE [LARGE SCALE GENOMIC DNA]</scope>
    <source>
        <strain evidence="2 3">NEAU-LL90</strain>
    </source>
</reference>